<dbReference type="InterPro" id="IPR008727">
    <property type="entry name" value="PAAR_motif"/>
</dbReference>
<keyword evidence="2" id="KW-1185">Reference proteome</keyword>
<reference evidence="1 2" key="1">
    <citation type="submission" date="2020-08" db="EMBL/GenBank/DDBJ databases">
        <title>Stenotrophomonas tumulicola JCM 30961.</title>
        <authorList>
            <person name="Deng Y."/>
        </authorList>
    </citation>
    <scope>NUCLEOTIDE SEQUENCE [LARGE SCALE GENOMIC DNA]</scope>
    <source>
        <strain evidence="1 2">JCM 30961</strain>
    </source>
</reference>
<dbReference type="Gene3D" id="2.60.200.60">
    <property type="match status" value="1"/>
</dbReference>
<dbReference type="RefSeq" id="WP_182337915.1">
    <property type="nucleotide sequence ID" value="NZ_JACGXS010000001.1"/>
</dbReference>
<proteinExistence type="predicted"/>
<dbReference type="AlphaFoldDB" id="A0A7W3IGB8"/>
<gene>
    <name evidence="1" type="ORF">H4O11_02885</name>
</gene>
<sequence length="86" mass="8516">MARPFIVVGDALDHGGTVVSGSGDTDVSGKPVARVGDKVACQRHGNTTIISGDDSAIIDGRPVARHGDKTACGGTLISSQGTTGIG</sequence>
<evidence type="ECO:0000313" key="1">
    <source>
        <dbReference type="EMBL" id="MBA8680750.1"/>
    </source>
</evidence>
<organism evidence="1 2">
    <name type="scientific">Stenotrophomonas tumulicola</name>
    <dbReference type="NCBI Taxonomy" id="1685415"/>
    <lineage>
        <taxon>Bacteria</taxon>
        <taxon>Pseudomonadati</taxon>
        <taxon>Pseudomonadota</taxon>
        <taxon>Gammaproteobacteria</taxon>
        <taxon>Lysobacterales</taxon>
        <taxon>Lysobacteraceae</taxon>
        <taxon>Stenotrophomonas</taxon>
    </lineage>
</organism>
<name>A0A7W3IGB8_9GAMM</name>
<accession>A0A7W3IGB8</accession>
<evidence type="ECO:0000313" key="2">
    <source>
        <dbReference type="Proteomes" id="UP000547058"/>
    </source>
</evidence>
<comment type="caution">
    <text evidence="1">The sequence shown here is derived from an EMBL/GenBank/DDBJ whole genome shotgun (WGS) entry which is preliminary data.</text>
</comment>
<protein>
    <submittedName>
        <fullName evidence="1">PAAR domain-containing protein</fullName>
    </submittedName>
</protein>
<dbReference type="Proteomes" id="UP000547058">
    <property type="component" value="Unassembled WGS sequence"/>
</dbReference>
<dbReference type="Pfam" id="PF05488">
    <property type="entry name" value="PAAR_motif"/>
    <property type="match status" value="1"/>
</dbReference>
<dbReference type="CDD" id="cd14744">
    <property type="entry name" value="PAAR_CT_2"/>
    <property type="match status" value="1"/>
</dbReference>
<dbReference type="EMBL" id="JACGXS010000001">
    <property type="protein sequence ID" value="MBA8680750.1"/>
    <property type="molecule type" value="Genomic_DNA"/>
</dbReference>